<evidence type="ECO:0000256" key="1">
    <source>
        <dbReference type="SAM" id="Phobius"/>
    </source>
</evidence>
<dbReference type="AlphaFoldDB" id="A0A1U7NEP5"/>
<evidence type="ECO:0000313" key="2">
    <source>
        <dbReference type="EMBL" id="OLU38237.1"/>
    </source>
</evidence>
<evidence type="ECO:0000313" key="3">
    <source>
        <dbReference type="Proteomes" id="UP000186341"/>
    </source>
</evidence>
<proteinExistence type="predicted"/>
<dbReference type="GeneID" id="82203248"/>
<accession>A0A1U7NEP5</accession>
<dbReference type="EMBL" id="MPJW01000173">
    <property type="protein sequence ID" value="OLU38237.1"/>
    <property type="molecule type" value="Genomic_DNA"/>
</dbReference>
<feature type="transmembrane region" description="Helical" evidence="1">
    <location>
        <begin position="92"/>
        <end position="110"/>
    </location>
</feature>
<comment type="caution">
    <text evidence="2">The sequence shown here is derived from an EMBL/GenBank/DDBJ whole genome shotgun (WGS) entry which is preliminary data.</text>
</comment>
<name>A0A1U7NEP5_9FIRM</name>
<feature type="transmembrane region" description="Helical" evidence="1">
    <location>
        <begin position="53"/>
        <end position="80"/>
    </location>
</feature>
<gene>
    <name evidence="2" type="ORF">BO222_08730</name>
</gene>
<keyword evidence="1" id="KW-0472">Membrane</keyword>
<keyword evidence="3" id="KW-1185">Reference proteome</keyword>
<protein>
    <recommendedName>
        <fullName evidence="4">DUF2127 domain-containing protein</fullName>
    </recommendedName>
</protein>
<reference evidence="2 3" key="1">
    <citation type="submission" date="2016-11" db="EMBL/GenBank/DDBJ databases">
        <title>Description of two novel members of the family Erysipelotrichaceae: Ileibacterium lipovorans gen. nov., sp. nov. and Dubosiella newyorkensis, gen. nov., sp. nov.</title>
        <authorList>
            <person name="Cox L.M."/>
            <person name="Sohn J."/>
            <person name="Tyrrell K.L."/>
            <person name="Citron D.M."/>
            <person name="Lawson P.A."/>
            <person name="Patel N.B."/>
            <person name="Iizumi T."/>
            <person name="Perez-Perez G.I."/>
            <person name="Goldstein E.J."/>
            <person name="Blaser M.J."/>
        </authorList>
    </citation>
    <scope>NUCLEOTIDE SEQUENCE [LARGE SCALE GENOMIC DNA]</scope>
    <source>
        <strain evidence="2 3">NYU-BL-A3</strain>
    </source>
</reference>
<sequence>MMKSKTNRNAEILQYTGVVLIVLSLVEIILEILNVLHLDLMGISAAESIAGLFFWQAGNAAVQMIFSFVGLFAGIVAFALSTSGKYNQWLRWLGIALIAIYLIEGAMLLSQPSMYSWIRVIFLLVIAGIYVFAAMKPVESEPGAY</sequence>
<keyword evidence="1" id="KW-1133">Transmembrane helix</keyword>
<dbReference type="Proteomes" id="UP000186341">
    <property type="component" value="Unassembled WGS sequence"/>
</dbReference>
<dbReference type="RefSeq" id="WP_075820265.1">
    <property type="nucleotide sequence ID" value="NZ_CAPNHH010000048.1"/>
</dbReference>
<organism evidence="2 3">
    <name type="scientific">Ileibacterium valens</name>
    <dbReference type="NCBI Taxonomy" id="1862668"/>
    <lineage>
        <taxon>Bacteria</taxon>
        <taxon>Bacillati</taxon>
        <taxon>Bacillota</taxon>
        <taxon>Erysipelotrichia</taxon>
        <taxon>Erysipelotrichales</taxon>
        <taxon>Erysipelotrichaceae</taxon>
        <taxon>Ileibacterium</taxon>
    </lineage>
</organism>
<feature type="transmembrane region" description="Helical" evidence="1">
    <location>
        <begin position="12"/>
        <end position="33"/>
    </location>
</feature>
<feature type="transmembrane region" description="Helical" evidence="1">
    <location>
        <begin position="116"/>
        <end position="135"/>
    </location>
</feature>
<keyword evidence="1" id="KW-0812">Transmembrane</keyword>
<evidence type="ECO:0008006" key="4">
    <source>
        <dbReference type="Google" id="ProtNLM"/>
    </source>
</evidence>